<protein>
    <submittedName>
        <fullName evidence="1">Spore coat protein</fullName>
    </submittedName>
</protein>
<dbReference type="EMBL" id="JBHLWN010000012">
    <property type="protein sequence ID" value="MFC0211164.1"/>
    <property type="molecule type" value="Genomic_DNA"/>
</dbReference>
<evidence type="ECO:0000313" key="2">
    <source>
        <dbReference type="Proteomes" id="UP001589776"/>
    </source>
</evidence>
<dbReference type="InterPro" id="IPR012851">
    <property type="entry name" value="Spore_coat_CotF-like"/>
</dbReference>
<keyword evidence="1" id="KW-0946">Virion</keyword>
<sequence length="203" mass="23869">MYTQQNEQSYYRNYAAHEFLETQEELRTKAANLELYGLLFAMAKDTHLKDILYNQQRRMLESYNYGVQLVQGRAASMLPHTPQLRIYEQPQTGMERQQMATQPNPNATELSDMTIATLALQIHKNGAVNAMRQTLECVDEHIRRYHATCANICQEMSYEIYQYMNYRGFYPTPQLANHTMWTMTQGIQQASEQQPYQTHFHSH</sequence>
<reference evidence="1 2" key="1">
    <citation type="submission" date="2024-09" db="EMBL/GenBank/DDBJ databases">
        <authorList>
            <person name="Sun Q."/>
            <person name="Mori K."/>
        </authorList>
    </citation>
    <scope>NUCLEOTIDE SEQUENCE [LARGE SCALE GENOMIC DNA]</scope>
    <source>
        <strain evidence="1 2">CCM 7759</strain>
    </source>
</reference>
<comment type="caution">
    <text evidence="1">The sequence shown here is derived from an EMBL/GenBank/DDBJ whole genome shotgun (WGS) entry which is preliminary data.</text>
</comment>
<dbReference type="RefSeq" id="WP_377467998.1">
    <property type="nucleotide sequence ID" value="NZ_JBHLWN010000012.1"/>
</dbReference>
<name>A0ABV6DEU1_9BACL</name>
<accession>A0ABV6DEU1</accession>
<gene>
    <name evidence="1" type="ORF">ACFFK0_01665</name>
</gene>
<proteinExistence type="predicted"/>
<dbReference type="Pfam" id="PF07875">
    <property type="entry name" value="Coat_F"/>
    <property type="match status" value="1"/>
</dbReference>
<dbReference type="Gene3D" id="1.20.1260.10">
    <property type="match status" value="1"/>
</dbReference>
<keyword evidence="1" id="KW-0167">Capsid protein</keyword>
<dbReference type="Proteomes" id="UP001589776">
    <property type="component" value="Unassembled WGS sequence"/>
</dbReference>
<keyword evidence="2" id="KW-1185">Reference proteome</keyword>
<dbReference type="InterPro" id="IPR012347">
    <property type="entry name" value="Ferritin-like"/>
</dbReference>
<evidence type="ECO:0000313" key="1">
    <source>
        <dbReference type="EMBL" id="MFC0211164.1"/>
    </source>
</evidence>
<organism evidence="1 2">
    <name type="scientific">Paenibacillus chartarius</name>
    <dbReference type="NCBI Taxonomy" id="747481"/>
    <lineage>
        <taxon>Bacteria</taxon>
        <taxon>Bacillati</taxon>
        <taxon>Bacillota</taxon>
        <taxon>Bacilli</taxon>
        <taxon>Bacillales</taxon>
        <taxon>Paenibacillaceae</taxon>
        <taxon>Paenibacillus</taxon>
    </lineage>
</organism>